<dbReference type="Proteomes" id="UP000054805">
    <property type="component" value="Unassembled WGS sequence"/>
</dbReference>
<evidence type="ECO:0000256" key="1">
    <source>
        <dbReference type="SAM" id="MobiDB-lite"/>
    </source>
</evidence>
<evidence type="ECO:0000313" key="5">
    <source>
        <dbReference type="Proteomes" id="UP000054632"/>
    </source>
</evidence>
<feature type="transmembrane region" description="Helical" evidence="2">
    <location>
        <begin position="242"/>
        <end position="266"/>
    </location>
</feature>
<sequence length="648" mass="73718">MLLQLFTVQFPTIHLAARQAHPGRVWALPIRICDLLVHLLFSLLVHHHHRWQQTVHVTVKAIMRLWYFLLYSSFLTFYNALSTNNKEQTGYVSVSNSNRIQVNLECQSRLMAIHIRFNSSITPWFTDWIVVGDSNRPECRIKGDGSLEYLIEIPLHGDQCGTVKIAPNTFETFIGVKKTPNLILDGDDLLKTRCVYGAPQIQQPVIPSLPATQRQAVLPFLTEPTPFEVTARTNISASFSQIYLITGISLLLIGLCVLYACLYYCFRRRQRKNKQNKTQHLLVSGPEIISRPDSSMAAESSRKSVMTPSWWAPSAAKDADNSVPAALISHDYMLSISNNGSIKGPLSTSSADDTYMPSFKEPAERLTVISGGGQQRFYATASQATTAKKKKRKRNVQSEEHSSSAISETNDYARSVSEIYASPVEVTSLHPDRVPEFSRTKYQESELAKQILLEDLANAVRRLCMASRHCMTIFSQVDIDRWENLVRQNRKFQELLLKPDFESSYEHLSNLPDYKDKFNSNQWALIVQALNEIFDRRRLAQAEDSNDQLLNLHHDSVRSSARLFTRDSFRRVQREMETLSDNNNHLEENGREEVINSNSSLHDPRPAPSPLSSGAVRSNRELFSNIPNLGTYHGYIFQRASQFPQNNQ</sequence>
<keyword evidence="2" id="KW-1133">Transmembrane helix</keyword>
<evidence type="ECO:0008006" key="7">
    <source>
        <dbReference type="Google" id="ProtNLM"/>
    </source>
</evidence>
<keyword evidence="2" id="KW-0812">Transmembrane</keyword>
<reference evidence="5 6" key="1">
    <citation type="submission" date="2015-01" db="EMBL/GenBank/DDBJ databases">
        <title>Evolution of Trichinella species and genotypes.</title>
        <authorList>
            <person name="Korhonen P.K."/>
            <person name="Edoardo P."/>
            <person name="Giuseppe L.R."/>
            <person name="Gasser R.B."/>
        </authorList>
    </citation>
    <scope>NUCLEOTIDE SEQUENCE [LARGE SCALE GENOMIC DNA]</scope>
    <source>
        <strain evidence="3">ISS13</strain>
        <strain evidence="4">ISS588</strain>
    </source>
</reference>
<feature type="region of interest" description="Disordered" evidence="1">
    <location>
        <begin position="594"/>
        <end position="615"/>
    </location>
</feature>
<comment type="caution">
    <text evidence="4">The sequence shown here is derived from an EMBL/GenBank/DDBJ whole genome shotgun (WGS) entry which is preliminary data.</text>
</comment>
<protein>
    <recommendedName>
        <fullName evidence="7">ZP domain-containing protein</fullName>
    </recommendedName>
</protein>
<evidence type="ECO:0000313" key="6">
    <source>
        <dbReference type="Proteomes" id="UP000054805"/>
    </source>
</evidence>
<proteinExistence type="predicted"/>
<gene>
    <name evidence="3" type="ORF">T4A_10751</name>
    <name evidence="4" type="ORF">T4B_12471</name>
</gene>
<dbReference type="EMBL" id="JYDS01000142">
    <property type="protein sequence ID" value="KRZ23551.1"/>
    <property type="molecule type" value="Genomic_DNA"/>
</dbReference>
<keyword evidence="6" id="KW-1185">Reference proteome</keyword>
<keyword evidence="2" id="KW-0472">Membrane</keyword>
<accession>A0A0V1IL86</accession>
<evidence type="ECO:0000313" key="3">
    <source>
        <dbReference type="EMBL" id="KRY67554.1"/>
    </source>
</evidence>
<dbReference type="Proteomes" id="UP000054632">
    <property type="component" value="Unassembled WGS sequence"/>
</dbReference>
<evidence type="ECO:0000256" key="2">
    <source>
        <dbReference type="SAM" id="Phobius"/>
    </source>
</evidence>
<dbReference type="EMBL" id="JYDR01000133">
    <property type="protein sequence ID" value="KRY67554.1"/>
    <property type="molecule type" value="Genomic_DNA"/>
</dbReference>
<organism evidence="4 6">
    <name type="scientific">Trichinella pseudospiralis</name>
    <name type="common">Parasitic roundworm</name>
    <dbReference type="NCBI Taxonomy" id="6337"/>
    <lineage>
        <taxon>Eukaryota</taxon>
        <taxon>Metazoa</taxon>
        <taxon>Ecdysozoa</taxon>
        <taxon>Nematoda</taxon>
        <taxon>Enoplea</taxon>
        <taxon>Dorylaimia</taxon>
        <taxon>Trichinellida</taxon>
        <taxon>Trichinellidae</taxon>
        <taxon>Trichinella</taxon>
    </lineage>
</organism>
<evidence type="ECO:0000313" key="4">
    <source>
        <dbReference type="EMBL" id="KRZ23551.1"/>
    </source>
</evidence>
<name>A0A0V1IL86_TRIPS</name>
<dbReference type="AlphaFoldDB" id="A0A0V1IL86"/>
<feature type="region of interest" description="Disordered" evidence="1">
    <location>
        <begin position="381"/>
        <end position="408"/>
    </location>
</feature>